<dbReference type="PANTHER" id="PTHR30204">
    <property type="entry name" value="REDOX-CYCLING DRUG-SENSING TRANSCRIPTIONAL ACTIVATOR SOXR"/>
    <property type="match status" value="1"/>
</dbReference>
<dbReference type="Pfam" id="PF13411">
    <property type="entry name" value="MerR_1"/>
    <property type="match status" value="1"/>
</dbReference>
<evidence type="ECO:0000256" key="3">
    <source>
        <dbReference type="ARBA" id="ARBA00023163"/>
    </source>
</evidence>
<sequence>MIKMTKLLTTGQLASLFNLPKHTIRHYIDEELLTPIINEDNGYQQFTERDIYKLYQVIVLRKIGFSIEMIKEMIKKDTILPSLETAVDDLEDQINELRAVQKTVSHILEANQEVGFNELNFVEKEKRYLKKVPSELLKDNSIDLLSAHKLGFEHLDIFYYITDNIGEESVYTIGSKENFDKVLEKRVYATKDIELESEEDLVNEASLMLEDPLFEMSSVKEIICYENIYRSLGFRDKSFFTIEIAL</sequence>
<evidence type="ECO:0000259" key="4">
    <source>
        <dbReference type="PROSITE" id="PS50937"/>
    </source>
</evidence>
<keyword evidence="6" id="KW-1185">Reference proteome</keyword>
<dbReference type="GO" id="GO:0003700">
    <property type="term" value="F:DNA-binding transcription factor activity"/>
    <property type="evidence" value="ECO:0007669"/>
    <property type="project" value="InterPro"/>
</dbReference>
<evidence type="ECO:0000256" key="2">
    <source>
        <dbReference type="ARBA" id="ARBA00023125"/>
    </source>
</evidence>
<name>A0A430AEI3_9ENTE</name>
<dbReference type="InterPro" id="IPR047057">
    <property type="entry name" value="MerR_fam"/>
</dbReference>
<dbReference type="SMART" id="SM00422">
    <property type="entry name" value="HTH_MERR"/>
    <property type="match status" value="1"/>
</dbReference>
<accession>A0A430AEI3</accession>
<dbReference type="GO" id="GO:0003677">
    <property type="term" value="F:DNA binding"/>
    <property type="evidence" value="ECO:0007669"/>
    <property type="project" value="UniProtKB-KW"/>
</dbReference>
<gene>
    <name evidence="5" type="ORF">CBF32_01600</name>
</gene>
<dbReference type="EMBL" id="NGJX01000001">
    <property type="protein sequence ID" value="RSU05719.1"/>
    <property type="molecule type" value="Genomic_DNA"/>
</dbReference>
<evidence type="ECO:0000313" key="6">
    <source>
        <dbReference type="Proteomes" id="UP000288197"/>
    </source>
</evidence>
<dbReference type="OrthoDB" id="9773308at2"/>
<dbReference type="InterPro" id="IPR000551">
    <property type="entry name" value="MerR-type_HTH_dom"/>
</dbReference>
<dbReference type="Proteomes" id="UP000288197">
    <property type="component" value="Unassembled WGS sequence"/>
</dbReference>
<proteinExistence type="predicted"/>
<dbReference type="PROSITE" id="PS50937">
    <property type="entry name" value="HTH_MERR_2"/>
    <property type="match status" value="1"/>
</dbReference>
<comment type="caution">
    <text evidence="5">The sequence shown here is derived from an EMBL/GenBank/DDBJ whole genome shotgun (WGS) entry which is preliminary data.</text>
</comment>
<dbReference type="InterPro" id="IPR009061">
    <property type="entry name" value="DNA-bd_dom_put_sf"/>
</dbReference>
<keyword evidence="1" id="KW-0805">Transcription regulation</keyword>
<evidence type="ECO:0000313" key="5">
    <source>
        <dbReference type="EMBL" id="RSU05719.1"/>
    </source>
</evidence>
<feature type="domain" description="HTH merR-type" evidence="4">
    <location>
        <begin position="7"/>
        <end position="76"/>
    </location>
</feature>
<dbReference type="SUPFAM" id="SSF46955">
    <property type="entry name" value="Putative DNA-binding domain"/>
    <property type="match status" value="1"/>
</dbReference>
<evidence type="ECO:0000256" key="1">
    <source>
        <dbReference type="ARBA" id="ARBA00023015"/>
    </source>
</evidence>
<organism evidence="5 6">
    <name type="scientific">Vagococcus fluvialis</name>
    <dbReference type="NCBI Taxonomy" id="2738"/>
    <lineage>
        <taxon>Bacteria</taxon>
        <taxon>Bacillati</taxon>
        <taxon>Bacillota</taxon>
        <taxon>Bacilli</taxon>
        <taxon>Lactobacillales</taxon>
        <taxon>Enterococcaceae</taxon>
        <taxon>Vagococcus</taxon>
    </lineage>
</organism>
<dbReference type="PANTHER" id="PTHR30204:SF94">
    <property type="entry name" value="HEAVY METAL-DEPENDENT TRANSCRIPTIONAL REGULATOR HI_0293-RELATED"/>
    <property type="match status" value="1"/>
</dbReference>
<keyword evidence="3" id="KW-0804">Transcription</keyword>
<dbReference type="Gene3D" id="1.10.1660.10">
    <property type="match status" value="1"/>
</dbReference>
<keyword evidence="2" id="KW-0238">DNA-binding</keyword>
<reference evidence="5 6" key="1">
    <citation type="submission" date="2017-05" db="EMBL/GenBank/DDBJ databases">
        <title>Vagococcus spp. assemblies.</title>
        <authorList>
            <person name="Gulvik C.A."/>
        </authorList>
    </citation>
    <scope>NUCLEOTIDE SEQUENCE [LARGE SCALE GENOMIC DNA]</scope>
    <source>
        <strain evidence="5 6">NCFB 2497</strain>
    </source>
</reference>
<dbReference type="AlphaFoldDB" id="A0A430AEI3"/>
<protein>
    <recommendedName>
        <fullName evidence="4">HTH merR-type domain-containing protein</fullName>
    </recommendedName>
</protein>